<sequence>MLGNRVRVGSDSRVWFSFLAWTEVPGGLGDLDLVSSPVSGDVSGTRRWKALAVGAVPATMPASELVRR</sequence>
<evidence type="ECO:0000313" key="1">
    <source>
        <dbReference type="EMBL" id="KAL0474480.1"/>
    </source>
</evidence>
<reference evidence="1 2" key="1">
    <citation type="submission" date="2023-09" db="EMBL/GenBank/DDBJ databases">
        <title>Multi-omics analysis of a traditional fermented food reveals byproduct-associated fungal strains for waste-to-food upcycling.</title>
        <authorList>
            <consortium name="Lawrence Berkeley National Laboratory"/>
            <person name="Rekdal V.M."/>
            <person name="Villalobos-Escobedo J.M."/>
            <person name="Rodriguez-Valeron N."/>
            <person name="Garcia M.O."/>
            <person name="Vasquez D.P."/>
            <person name="Damayanti I."/>
            <person name="Sorensen P.M."/>
            <person name="Baidoo E.E."/>
            <person name="De Carvalho A.C."/>
            <person name="Riley R."/>
            <person name="Lipzen A."/>
            <person name="He G."/>
            <person name="Yan M."/>
            <person name="Haridas S."/>
            <person name="Daum C."/>
            <person name="Yoshinaga Y."/>
            <person name="Ng V."/>
            <person name="Grigoriev I.V."/>
            <person name="Munk R."/>
            <person name="Nuraida L."/>
            <person name="Wijaya C.H."/>
            <person name="Morales P.-C."/>
            <person name="Keasling J.D."/>
        </authorList>
    </citation>
    <scope>NUCLEOTIDE SEQUENCE [LARGE SCALE GENOMIC DNA]</scope>
    <source>
        <strain evidence="1 2">FGSC 2613</strain>
    </source>
</reference>
<comment type="caution">
    <text evidence="1">The sequence shown here is derived from an EMBL/GenBank/DDBJ whole genome shotgun (WGS) entry which is preliminary data.</text>
</comment>
<organism evidence="1 2">
    <name type="scientific">Neurospora intermedia</name>
    <dbReference type="NCBI Taxonomy" id="5142"/>
    <lineage>
        <taxon>Eukaryota</taxon>
        <taxon>Fungi</taxon>
        <taxon>Dikarya</taxon>
        <taxon>Ascomycota</taxon>
        <taxon>Pezizomycotina</taxon>
        <taxon>Sordariomycetes</taxon>
        <taxon>Sordariomycetidae</taxon>
        <taxon>Sordariales</taxon>
        <taxon>Sordariaceae</taxon>
        <taxon>Neurospora</taxon>
    </lineage>
</organism>
<evidence type="ECO:0000313" key="2">
    <source>
        <dbReference type="Proteomes" id="UP001451303"/>
    </source>
</evidence>
<keyword evidence="2" id="KW-1185">Reference proteome</keyword>
<protein>
    <submittedName>
        <fullName evidence="1">Uncharacterized protein</fullName>
    </submittedName>
</protein>
<accession>A0ABR3DP97</accession>
<dbReference type="Proteomes" id="UP001451303">
    <property type="component" value="Unassembled WGS sequence"/>
</dbReference>
<dbReference type="EMBL" id="JAVLET010000001">
    <property type="protein sequence ID" value="KAL0474480.1"/>
    <property type="molecule type" value="Genomic_DNA"/>
</dbReference>
<name>A0ABR3DP97_NEUIN</name>
<gene>
    <name evidence="1" type="ORF">QR685DRAFT_567422</name>
</gene>
<proteinExistence type="predicted"/>